<dbReference type="CDD" id="cd11386">
    <property type="entry name" value="MCP_signal"/>
    <property type="match status" value="1"/>
</dbReference>
<dbReference type="CDD" id="cd18773">
    <property type="entry name" value="PDC1_HK_sensor"/>
    <property type="match status" value="1"/>
</dbReference>
<organism evidence="14 15">
    <name type="scientific">Aliikangiella coralliicola</name>
    <dbReference type="NCBI Taxonomy" id="2592383"/>
    <lineage>
        <taxon>Bacteria</taxon>
        <taxon>Pseudomonadati</taxon>
        <taxon>Pseudomonadota</taxon>
        <taxon>Gammaproteobacteria</taxon>
        <taxon>Oceanospirillales</taxon>
        <taxon>Pleioneaceae</taxon>
        <taxon>Aliikangiella</taxon>
    </lineage>
</organism>
<keyword evidence="4 11" id="KW-0812">Transmembrane</keyword>
<protein>
    <submittedName>
        <fullName evidence="14">Methyl-accepting chemotaxis protein</fullName>
    </submittedName>
</protein>
<evidence type="ECO:0000313" key="15">
    <source>
        <dbReference type="Proteomes" id="UP000315439"/>
    </source>
</evidence>
<dbReference type="FunFam" id="1.10.287.950:FF:000001">
    <property type="entry name" value="Methyl-accepting chemotaxis sensory transducer"/>
    <property type="match status" value="1"/>
</dbReference>
<dbReference type="SUPFAM" id="SSF103190">
    <property type="entry name" value="Sensory domain-like"/>
    <property type="match status" value="1"/>
</dbReference>
<dbReference type="InterPro" id="IPR004089">
    <property type="entry name" value="MCPsignal_dom"/>
</dbReference>
<keyword evidence="15" id="KW-1185">Reference proteome</keyword>
<dbReference type="Gene3D" id="3.30.450.20">
    <property type="entry name" value="PAS domain"/>
    <property type="match status" value="2"/>
</dbReference>
<dbReference type="AlphaFoldDB" id="A0A545UB35"/>
<evidence type="ECO:0000256" key="3">
    <source>
        <dbReference type="ARBA" id="ARBA00022500"/>
    </source>
</evidence>
<evidence type="ECO:0000256" key="6">
    <source>
        <dbReference type="ARBA" id="ARBA00023136"/>
    </source>
</evidence>
<dbReference type="Gene3D" id="1.10.287.950">
    <property type="entry name" value="Methyl-accepting chemotaxis protein"/>
    <property type="match status" value="1"/>
</dbReference>
<gene>
    <name evidence="14" type="ORF">FLL46_17450</name>
</gene>
<evidence type="ECO:0000256" key="8">
    <source>
        <dbReference type="ARBA" id="ARBA00029447"/>
    </source>
</evidence>
<evidence type="ECO:0000256" key="10">
    <source>
        <dbReference type="SAM" id="Coils"/>
    </source>
</evidence>
<evidence type="ECO:0000256" key="1">
    <source>
        <dbReference type="ARBA" id="ARBA00004651"/>
    </source>
</evidence>
<comment type="caution">
    <text evidence="14">The sequence shown here is derived from an EMBL/GenBank/DDBJ whole genome shotgun (WGS) entry which is preliminary data.</text>
</comment>
<name>A0A545UB35_9GAMM</name>
<evidence type="ECO:0000256" key="11">
    <source>
        <dbReference type="SAM" id="Phobius"/>
    </source>
</evidence>
<dbReference type="RefSeq" id="WP_142932604.1">
    <property type="nucleotide sequence ID" value="NZ_ML660166.1"/>
</dbReference>
<dbReference type="InterPro" id="IPR003660">
    <property type="entry name" value="HAMP_dom"/>
</dbReference>
<evidence type="ECO:0000256" key="9">
    <source>
        <dbReference type="PROSITE-ProRule" id="PRU00284"/>
    </source>
</evidence>
<evidence type="ECO:0000259" key="12">
    <source>
        <dbReference type="PROSITE" id="PS50111"/>
    </source>
</evidence>
<proteinExistence type="inferred from homology"/>
<dbReference type="SUPFAM" id="SSF58104">
    <property type="entry name" value="Methyl-accepting chemotaxis protein (MCP) signaling domain"/>
    <property type="match status" value="1"/>
</dbReference>
<keyword evidence="10" id="KW-0175">Coiled coil</keyword>
<dbReference type="Pfam" id="PF02743">
    <property type="entry name" value="dCache_1"/>
    <property type="match status" value="1"/>
</dbReference>
<feature type="domain" description="HAMP" evidence="13">
    <location>
        <begin position="336"/>
        <end position="390"/>
    </location>
</feature>
<keyword evidence="2" id="KW-1003">Cell membrane</keyword>
<evidence type="ECO:0000256" key="2">
    <source>
        <dbReference type="ARBA" id="ARBA00022475"/>
    </source>
</evidence>
<dbReference type="InterPro" id="IPR033479">
    <property type="entry name" value="dCache_1"/>
</dbReference>
<evidence type="ECO:0000256" key="4">
    <source>
        <dbReference type="ARBA" id="ARBA00022692"/>
    </source>
</evidence>
<evidence type="ECO:0000313" key="14">
    <source>
        <dbReference type="EMBL" id="TQV86679.1"/>
    </source>
</evidence>
<dbReference type="PANTHER" id="PTHR32089:SF112">
    <property type="entry name" value="LYSOZYME-LIKE PROTEIN-RELATED"/>
    <property type="match status" value="1"/>
</dbReference>
<comment type="similarity">
    <text evidence="8">Belongs to the methyl-accepting chemotaxis (MCP) protein family.</text>
</comment>
<dbReference type="Pfam" id="PF00015">
    <property type="entry name" value="MCPsignal"/>
    <property type="match status" value="1"/>
</dbReference>
<reference evidence="14 15" key="1">
    <citation type="submission" date="2019-07" db="EMBL/GenBank/DDBJ databases">
        <title>Draft genome for Aliikangiella sp. M105.</title>
        <authorList>
            <person name="Wang G."/>
        </authorList>
    </citation>
    <scope>NUCLEOTIDE SEQUENCE [LARGE SCALE GENOMIC DNA]</scope>
    <source>
        <strain evidence="14 15">M105</strain>
    </source>
</reference>
<feature type="transmembrane region" description="Helical" evidence="11">
    <location>
        <begin position="316"/>
        <end position="334"/>
    </location>
</feature>
<dbReference type="PANTHER" id="PTHR32089">
    <property type="entry name" value="METHYL-ACCEPTING CHEMOTAXIS PROTEIN MCPB"/>
    <property type="match status" value="1"/>
</dbReference>
<dbReference type="InterPro" id="IPR029151">
    <property type="entry name" value="Sensor-like_sf"/>
</dbReference>
<dbReference type="PROSITE" id="PS50111">
    <property type="entry name" value="CHEMOTAXIS_TRANSDUC_2"/>
    <property type="match status" value="1"/>
</dbReference>
<dbReference type="GO" id="GO:0006935">
    <property type="term" value="P:chemotaxis"/>
    <property type="evidence" value="ECO:0007669"/>
    <property type="project" value="UniProtKB-KW"/>
</dbReference>
<keyword evidence="6 11" id="KW-0472">Membrane</keyword>
<keyword evidence="5 11" id="KW-1133">Transmembrane helix</keyword>
<evidence type="ECO:0000256" key="5">
    <source>
        <dbReference type="ARBA" id="ARBA00022989"/>
    </source>
</evidence>
<dbReference type="GO" id="GO:0007165">
    <property type="term" value="P:signal transduction"/>
    <property type="evidence" value="ECO:0007669"/>
    <property type="project" value="UniProtKB-KW"/>
</dbReference>
<dbReference type="EMBL" id="VIKS01000010">
    <property type="protein sequence ID" value="TQV86679.1"/>
    <property type="molecule type" value="Genomic_DNA"/>
</dbReference>
<dbReference type="Proteomes" id="UP000315439">
    <property type="component" value="Unassembled WGS sequence"/>
</dbReference>
<feature type="domain" description="Methyl-accepting transducer" evidence="12">
    <location>
        <begin position="395"/>
        <end position="631"/>
    </location>
</feature>
<dbReference type="SMART" id="SM00304">
    <property type="entry name" value="HAMP"/>
    <property type="match status" value="1"/>
</dbReference>
<evidence type="ECO:0000256" key="7">
    <source>
        <dbReference type="ARBA" id="ARBA00023224"/>
    </source>
</evidence>
<dbReference type="SMART" id="SM00283">
    <property type="entry name" value="MA"/>
    <property type="match status" value="1"/>
</dbReference>
<dbReference type="CDD" id="cd06225">
    <property type="entry name" value="HAMP"/>
    <property type="match status" value="1"/>
</dbReference>
<dbReference type="PROSITE" id="PS50885">
    <property type="entry name" value="HAMP"/>
    <property type="match status" value="1"/>
</dbReference>
<evidence type="ECO:0000259" key="13">
    <source>
        <dbReference type="PROSITE" id="PS50885"/>
    </source>
</evidence>
<comment type="subcellular location">
    <subcellularLocation>
        <location evidence="1">Cell membrane</location>
        <topology evidence="1">Multi-pass membrane protein</topology>
    </subcellularLocation>
</comment>
<dbReference type="OrthoDB" id="9760371at2"/>
<dbReference type="GO" id="GO:0005886">
    <property type="term" value="C:plasma membrane"/>
    <property type="evidence" value="ECO:0007669"/>
    <property type="project" value="UniProtKB-SubCell"/>
</dbReference>
<accession>A0A545UB35</accession>
<dbReference type="Pfam" id="PF00672">
    <property type="entry name" value="HAMP"/>
    <property type="match status" value="1"/>
</dbReference>
<keyword evidence="3" id="KW-0145">Chemotaxis</keyword>
<dbReference type="CDD" id="cd12912">
    <property type="entry name" value="PDC2_MCP_like"/>
    <property type="match status" value="1"/>
</dbReference>
<feature type="coiled-coil region" evidence="10">
    <location>
        <begin position="466"/>
        <end position="493"/>
    </location>
</feature>
<sequence>MFKFKSIRTELTVLLSSALALILLLVSFVFIQKVSDETQQSAKNGLSNALALQTLEIESFIKKHGEVVDTMVSSPQLTSWFDNYRERQKDLTGDSDFPKILQLFKNLANRDESTKAVFLASAATGEYFDSTNGRYYGDGTYYATKRPWWGEAVKVNRLFITQPEIDIVDKTIVSSVKRTVYNDSGELIGIAGVDILLSTIEQQVASQLNYQGQGLPFIMNRDGRIIIFPADDTVIKPNSDIGTVDSILEHASGFQQLKQMIQAQNSGMAEVTWNGEKHIAAFDSISMESPLVDWAAGIIISHDIVDAPIRTSVQNYIFAALIILAVVSLTVWLVSLRIVNPLKRVVDAIYDVAHGEGDLTRRIEVQSENEVGEFANQFNLFVNQIHDIIRLNKQTVDELIESSEKVAQITSLSAKKAEQQRDSIDMVATAAEQLSYSVNGVSENSNAASHSADEADKQITKGVEVVDEASDSIRTLEATVDRASEVVNKLNQDSSKIGEVLEVIRSIAEQTNLLALNAAIEAARAGEQGRGFAVVADEVRSLASRTQESTESIHHIIEGLQGSAGEAVKAMDEGTEHAHIGVDKSDLVQGVLRSITEAVAEIKKQSTEIAGSTGEQAKASNEITERAANIRQLSEETAAEMSDVLTGTLQQKEDIQKLAELVGRFKI</sequence>
<keyword evidence="7 9" id="KW-0807">Transducer</keyword>